<dbReference type="RefSeq" id="WP_154671819.1">
    <property type="nucleotide sequence ID" value="NZ_CP017561.2"/>
</dbReference>
<evidence type="ECO:0000313" key="8">
    <source>
        <dbReference type="Proteomes" id="UP000179860"/>
    </source>
</evidence>
<evidence type="ECO:0000259" key="6">
    <source>
        <dbReference type="PROSITE" id="PS50850"/>
    </source>
</evidence>
<proteinExistence type="predicted"/>
<feature type="transmembrane region" description="Helical" evidence="5">
    <location>
        <begin position="326"/>
        <end position="345"/>
    </location>
</feature>
<feature type="transmembrane region" description="Helical" evidence="5">
    <location>
        <begin position="153"/>
        <end position="174"/>
    </location>
</feature>
<feature type="transmembrane region" description="Helical" evidence="5">
    <location>
        <begin position="29"/>
        <end position="50"/>
    </location>
</feature>
<feature type="transmembrane region" description="Helical" evidence="5">
    <location>
        <begin position="180"/>
        <end position="202"/>
    </location>
</feature>
<dbReference type="EMBL" id="CP017561">
    <property type="protein sequence ID" value="APA85070.2"/>
    <property type="molecule type" value="Genomic_DNA"/>
</dbReference>
<dbReference type="OrthoDB" id="7066727at2"/>
<dbReference type="KEGG" id="pspw:BJG93_06515"/>
<dbReference type="PANTHER" id="PTHR23508:SF10">
    <property type="entry name" value="CARBOXYLIC ACID TRANSPORTER PROTEIN HOMOLOG"/>
    <property type="match status" value="1"/>
</dbReference>
<name>A0A1I9YFI7_9BURK</name>
<feature type="transmembrane region" description="Helical" evidence="5">
    <location>
        <begin position="123"/>
        <end position="141"/>
    </location>
</feature>
<feature type="transmembrane region" description="Helical" evidence="5">
    <location>
        <begin position="62"/>
        <end position="82"/>
    </location>
</feature>
<evidence type="ECO:0000256" key="1">
    <source>
        <dbReference type="ARBA" id="ARBA00004141"/>
    </source>
</evidence>
<keyword evidence="3 5" id="KW-1133">Transmembrane helix</keyword>
<feature type="transmembrane region" description="Helical" evidence="5">
    <location>
        <begin position="418"/>
        <end position="437"/>
    </location>
</feature>
<comment type="subcellular location">
    <subcellularLocation>
        <location evidence="1">Membrane</location>
        <topology evidence="1">Multi-pass membrane protein</topology>
    </subcellularLocation>
</comment>
<dbReference type="AlphaFoldDB" id="A0A1I9YFI7"/>
<dbReference type="SUPFAM" id="SSF103473">
    <property type="entry name" value="MFS general substrate transporter"/>
    <property type="match status" value="1"/>
</dbReference>
<keyword evidence="8" id="KW-1185">Reference proteome</keyword>
<sequence length="450" mass="47322">MEDASATRSVNLTQYIDETPWTTAQKMMIVMMALAFIIDGCANQVLGLAIPSIVAEWHVQRAATAPIAAIGLLGIAFGAMGGGIVADRIGRRKSLIAAITLFGIATLLSASTNSVASLAAVRFFDGLGLGGALPICTALLAETSPRNRRAIAIAAGMLFIPAGGVISGLLSTVIVPTFGWRGLFVGAGLLALASAVFFAIAIPESPFYLALRPERKDELGRVMRRLKTNVDPNIVFYDVIPPREERKISTLLNSEYRTITIGVWVGFFCCLLASYTLFSWLPSLLSARGFTHARTGFVMSLFHSGSIVGGLISGILFQRYGVRKPLLGIAAAALIIAIVLSVCSIDPDHSVVLTIIFMALGLLLAAMHNGFYTLTAFVYPSAIRGSGIGAASGLGRLGAITSSFTGVFSMGLSAESNTYFLVIAAWLFIGLIGVSVIRAPKTLVPAASSA</sequence>
<feature type="transmembrane region" description="Helical" evidence="5">
    <location>
        <begin position="393"/>
        <end position="412"/>
    </location>
</feature>
<evidence type="ECO:0000256" key="4">
    <source>
        <dbReference type="ARBA" id="ARBA00023136"/>
    </source>
</evidence>
<reference evidence="7" key="1">
    <citation type="submission" date="2016-09" db="EMBL/GenBank/DDBJ databases">
        <title>The Complete Genome of Burkholderia sprentiae wsm5005.</title>
        <authorList>
            <person name="De Meyer S."/>
            <person name="Wang P."/>
            <person name="Terpolilli J."/>
        </authorList>
    </citation>
    <scope>NUCLEOTIDE SEQUENCE [LARGE SCALE GENOMIC DNA]</scope>
    <source>
        <strain evidence="7">WSM5005</strain>
    </source>
</reference>
<dbReference type="STRING" id="754502.BJG93_06515"/>
<dbReference type="Proteomes" id="UP000179860">
    <property type="component" value="Chromosome 1"/>
</dbReference>
<dbReference type="InterPro" id="IPR011701">
    <property type="entry name" value="MFS"/>
</dbReference>
<feature type="transmembrane region" description="Helical" evidence="5">
    <location>
        <begin position="256"/>
        <end position="277"/>
    </location>
</feature>
<dbReference type="GO" id="GO:0046943">
    <property type="term" value="F:carboxylic acid transmembrane transporter activity"/>
    <property type="evidence" value="ECO:0007669"/>
    <property type="project" value="TreeGrafter"/>
</dbReference>
<keyword evidence="4 5" id="KW-0472">Membrane</keyword>
<evidence type="ECO:0000256" key="3">
    <source>
        <dbReference type="ARBA" id="ARBA00022989"/>
    </source>
</evidence>
<dbReference type="InterPro" id="IPR020846">
    <property type="entry name" value="MFS_dom"/>
</dbReference>
<dbReference type="PANTHER" id="PTHR23508">
    <property type="entry name" value="CARBOXYLIC ACID TRANSPORTER PROTEIN HOMOLOG"/>
    <property type="match status" value="1"/>
</dbReference>
<keyword evidence="2 5" id="KW-0812">Transmembrane</keyword>
<dbReference type="GO" id="GO:0005886">
    <property type="term" value="C:plasma membrane"/>
    <property type="evidence" value="ECO:0007669"/>
    <property type="project" value="TreeGrafter"/>
</dbReference>
<dbReference type="Pfam" id="PF07690">
    <property type="entry name" value="MFS_1"/>
    <property type="match status" value="1"/>
</dbReference>
<dbReference type="InterPro" id="IPR005829">
    <property type="entry name" value="Sugar_transporter_CS"/>
</dbReference>
<dbReference type="Gene3D" id="1.20.1250.20">
    <property type="entry name" value="MFS general substrate transporter like domains"/>
    <property type="match status" value="1"/>
</dbReference>
<dbReference type="PROSITE" id="PS50850">
    <property type="entry name" value="MFS"/>
    <property type="match status" value="1"/>
</dbReference>
<feature type="transmembrane region" description="Helical" evidence="5">
    <location>
        <begin position="94"/>
        <end position="111"/>
    </location>
</feature>
<evidence type="ECO:0000256" key="2">
    <source>
        <dbReference type="ARBA" id="ARBA00022692"/>
    </source>
</evidence>
<reference evidence="7" key="2">
    <citation type="submission" date="2021-06" db="EMBL/GenBank/DDBJ databases">
        <authorList>
            <person name="Rogers T.H."/>
            <person name="Ramsay J.P."/>
            <person name="Wang P."/>
            <person name="Terpolilli J."/>
        </authorList>
    </citation>
    <scope>NUCLEOTIDE SEQUENCE [LARGE SCALE GENOMIC DNA]</scope>
    <source>
        <strain evidence="7">WSM5005</strain>
    </source>
</reference>
<dbReference type="InterPro" id="IPR036259">
    <property type="entry name" value="MFS_trans_sf"/>
</dbReference>
<evidence type="ECO:0000256" key="5">
    <source>
        <dbReference type="SAM" id="Phobius"/>
    </source>
</evidence>
<feature type="transmembrane region" description="Helical" evidence="5">
    <location>
        <begin position="297"/>
        <end position="317"/>
    </location>
</feature>
<feature type="transmembrane region" description="Helical" evidence="5">
    <location>
        <begin position="351"/>
        <end position="372"/>
    </location>
</feature>
<dbReference type="PROSITE" id="PS00217">
    <property type="entry name" value="SUGAR_TRANSPORT_2"/>
    <property type="match status" value="1"/>
</dbReference>
<accession>A0A1I9YFI7</accession>
<gene>
    <name evidence="7" type="ORF">BJG93_06515</name>
</gene>
<protein>
    <submittedName>
        <fullName evidence="7">MFS transporter</fullName>
    </submittedName>
</protein>
<organism evidence="7 8">
    <name type="scientific">Paraburkholderia sprentiae WSM5005</name>
    <dbReference type="NCBI Taxonomy" id="754502"/>
    <lineage>
        <taxon>Bacteria</taxon>
        <taxon>Pseudomonadati</taxon>
        <taxon>Pseudomonadota</taxon>
        <taxon>Betaproteobacteria</taxon>
        <taxon>Burkholderiales</taxon>
        <taxon>Burkholderiaceae</taxon>
        <taxon>Paraburkholderia</taxon>
    </lineage>
</organism>
<evidence type="ECO:0000313" key="7">
    <source>
        <dbReference type="EMBL" id="APA85070.2"/>
    </source>
</evidence>
<feature type="domain" description="Major facilitator superfamily (MFS) profile" evidence="6">
    <location>
        <begin position="28"/>
        <end position="442"/>
    </location>
</feature>
<dbReference type="PROSITE" id="PS00216">
    <property type="entry name" value="SUGAR_TRANSPORT_1"/>
    <property type="match status" value="1"/>
</dbReference>